<evidence type="ECO:0000259" key="1">
    <source>
        <dbReference type="Pfam" id="PF00899"/>
    </source>
</evidence>
<dbReference type="PANTHER" id="PTHR43267:SF1">
    <property type="entry name" value="TRNA THREONYLCARBAMOYLADENOSINE DEHYDRATASE"/>
    <property type="match status" value="1"/>
</dbReference>
<dbReference type="GO" id="GO:0061504">
    <property type="term" value="P:cyclic threonylcarbamoyladenosine biosynthetic process"/>
    <property type="evidence" value="ECO:0007669"/>
    <property type="project" value="TreeGrafter"/>
</dbReference>
<name>A0A4Z0D1Z1_9FIRM</name>
<dbReference type="InterPro" id="IPR035985">
    <property type="entry name" value="Ubiquitin-activating_enz"/>
</dbReference>
<dbReference type="OrthoDB" id="9804150at2"/>
<dbReference type="GO" id="GO:0061503">
    <property type="term" value="F:tRNA threonylcarbamoyladenosine dehydratase"/>
    <property type="evidence" value="ECO:0007669"/>
    <property type="project" value="TreeGrafter"/>
</dbReference>
<comment type="caution">
    <text evidence="2">The sequence shown here is derived from an EMBL/GenBank/DDBJ whole genome shotgun (WGS) entry which is preliminary data.</text>
</comment>
<dbReference type="PANTHER" id="PTHR43267">
    <property type="entry name" value="TRNA THREONYLCARBAMOYLADENOSINE DEHYDRATASE"/>
    <property type="match status" value="1"/>
</dbReference>
<feature type="domain" description="THIF-type NAD/FAD binding fold" evidence="1">
    <location>
        <begin position="7"/>
        <end position="231"/>
    </location>
</feature>
<protein>
    <submittedName>
        <fullName evidence="2">tRNA threonylcarbamoyladenosine dehydratase</fullName>
    </submittedName>
</protein>
<reference evidence="2 3" key="1">
    <citation type="submission" date="2019-03" db="EMBL/GenBank/DDBJ databases">
        <title>Draft genome sequence data and analysis of a Fermenting Bacterium, Soehngenia longevitae strain 1933PT, isolated from petroleum reservoir in Azerbaijan.</title>
        <authorList>
            <person name="Grouzdev D.S."/>
            <person name="Bidzhieva S.K."/>
            <person name="Sokolova D.S."/>
            <person name="Tourova T.P."/>
            <person name="Poltaraus A.B."/>
            <person name="Nazina T.N."/>
        </authorList>
    </citation>
    <scope>NUCLEOTIDE SEQUENCE [LARGE SCALE GENOMIC DNA]</scope>
    <source>
        <strain evidence="2 3">1933P</strain>
    </source>
</reference>
<dbReference type="SUPFAM" id="SSF69572">
    <property type="entry name" value="Activating enzymes of the ubiquitin-like proteins"/>
    <property type="match status" value="1"/>
</dbReference>
<accession>A0A4Z0D1Z1</accession>
<dbReference type="AlphaFoldDB" id="A0A4Z0D1Z1"/>
<evidence type="ECO:0000313" key="3">
    <source>
        <dbReference type="Proteomes" id="UP000298381"/>
    </source>
</evidence>
<dbReference type="GO" id="GO:0008641">
    <property type="term" value="F:ubiquitin-like modifier activating enzyme activity"/>
    <property type="evidence" value="ECO:0007669"/>
    <property type="project" value="InterPro"/>
</dbReference>
<dbReference type="CDD" id="cd00755">
    <property type="entry name" value="YgdL_like"/>
    <property type="match status" value="1"/>
</dbReference>
<dbReference type="Pfam" id="PF00899">
    <property type="entry name" value="ThiF"/>
    <property type="match status" value="1"/>
</dbReference>
<dbReference type="InterPro" id="IPR000594">
    <property type="entry name" value="ThiF_NAD_FAD-bd"/>
</dbReference>
<keyword evidence="3" id="KW-1185">Reference proteome</keyword>
<dbReference type="Gene3D" id="3.40.50.720">
    <property type="entry name" value="NAD(P)-binding Rossmann-like Domain"/>
    <property type="match status" value="1"/>
</dbReference>
<gene>
    <name evidence="2" type="ORF">E4100_07935</name>
</gene>
<dbReference type="Proteomes" id="UP000298381">
    <property type="component" value="Unassembled WGS sequence"/>
</dbReference>
<proteinExistence type="predicted"/>
<sequence length="234" mass="26056">MSSPFERTISLIGDFNYKKIQDSSVIVFGIGGVGSYSAESLVRAGLGSITLVDYDIIDITNINRQVHATTKTIGLPKVKVMKDRLLEINPNLNIRIYEEKVSLDNIDIFQIDKYNYIIDAIDMVSSKICLIEKAKMLGVNIISSMGAGNKLDPTRFRVDDIFNTKVCPLAKIIRHELKKRNIDNLKVVYSDEIPLKVNLGDNDKRKAIPGSISYVPPVVGMIITAEVIKDIINS</sequence>
<dbReference type="RefSeq" id="WP_135271511.1">
    <property type="nucleotide sequence ID" value="NZ_SRIB01000011.1"/>
</dbReference>
<organism evidence="2 3">
    <name type="scientific">Soehngenia longivitae</name>
    <dbReference type="NCBI Taxonomy" id="2562294"/>
    <lineage>
        <taxon>Bacteria</taxon>
        <taxon>Bacillati</taxon>
        <taxon>Bacillota</taxon>
        <taxon>Tissierellia</taxon>
        <taxon>Tissierellales</taxon>
        <taxon>Tissierellaceae</taxon>
        <taxon>Soehngenia</taxon>
    </lineage>
</organism>
<evidence type="ECO:0000313" key="2">
    <source>
        <dbReference type="EMBL" id="TFZ39547.1"/>
    </source>
</evidence>
<dbReference type="InterPro" id="IPR045886">
    <property type="entry name" value="ThiF/MoeB/HesA"/>
</dbReference>
<dbReference type="EMBL" id="SRIB01000011">
    <property type="protein sequence ID" value="TFZ39547.1"/>
    <property type="molecule type" value="Genomic_DNA"/>
</dbReference>